<dbReference type="AlphaFoldDB" id="A0A6J7VWA4"/>
<dbReference type="SUPFAM" id="SSF56784">
    <property type="entry name" value="HAD-like"/>
    <property type="match status" value="1"/>
</dbReference>
<dbReference type="NCBIfam" id="TIGR01509">
    <property type="entry name" value="HAD-SF-IA-v3"/>
    <property type="match status" value="1"/>
</dbReference>
<reference evidence="2" key="1">
    <citation type="submission" date="2020-05" db="EMBL/GenBank/DDBJ databases">
        <authorList>
            <person name="Chiriac C."/>
            <person name="Salcher M."/>
            <person name="Ghai R."/>
            <person name="Kavagutti S V."/>
        </authorList>
    </citation>
    <scope>NUCLEOTIDE SEQUENCE</scope>
</reference>
<dbReference type="Gene3D" id="1.10.150.240">
    <property type="entry name" value="Putative phosphatase, domain 2"/>
    <property type="match status" value="1"/>
</dbReference>
<dbReference type="InterPro" id="IPR036412">
    <property type="entry name" value="HAD-like_sf"/>
</dbReference>
<dbReference type="PRINTS" id="PR00413">
    <property type="entry name" value="HADHALOGNASE"/>
</dbReference>
<dbReference type="PANTHER" id="PTHR47829">
    <property type="entry name" value="HYDROLASE, PUTATIVE (AFU_ORTHOLOGUE AFUA_1G12880)-RELATED"/>
    <property type="match status" value="1"/>
</dbReference>
<gene>
    <name evidence="2" type="ORF">UFOPK4422_00706</name>
</gene>
<dbReference type="InterPro" id="IPR052898">
    <property type="entry name" value="ACAD10-like"/>
</dbReference>
<dbReference type="NCBIfam" id="TIGR02247">
    <property type="entry name" value="HAD-1A3-hyp"/>
    <property type="match status" value="1"/>
</dbReference>
<evidence type="ECO:0000313" key="2">
    <source>
        <dbReference type="EMBL" id="CAB5121348.1"/>
    </source>
</evidence>
<dbReference type="EMBL" id="CAFBRX010000059">
    <property type="protein sequence ID" value="CAB5121348.1"/>
    <property type="molecule type" value="Genomic_DNA"/>
</dbReference>
<dbReference type="InterPro" id="IPR023198">
    <property type="entry name" value="PGP-like_dom2"/>
</dbReference>
<dbReference type="Pfam" id="PF00702">
    <property type="entry name" value="Hydrolase"/>
    <property type="match status" value="1"/>
</dbReference>
<dbReference type="InterPro" id="IPR011945">
    <property type="entry name" value="HAD-SF_ppase_IA/epoxid_hydro_N"/>
</dbReference>
<dbReference type="InterPro" id="IPR006439">
    <property type="entry name" value="HAD-SF_hydro_IA"/>
</dbReference>
<evidence type="ECO:0000256" key="1">
    <source>
        <dbReference type="ARBA" id="ARBA00022990"/>
    </source>
</evidence>
<name>A0A6J7VWA4_9ZZZZ</name>
<accession>A0A6J7VWA4</accession>
<proteinExistence type="predicted"/>
<dbReference type="InterPro" id="IPR023214">
    <property type="entry name" value="HAD_sf"/>
</dbReference>
<dbReference type="SFLD" id="SFLDS00003">
    <property type="entry name" value="Haloacid_Dehalogenase"/>
    <property type="match status" value="1"/>
</dbReference>
<organism evidence="2">
    <name type="scientific">freshwater metagenome</name>
    <dbReference type="NCBI Taxonomy" id="449393"/>
    <lineage>
        <taxon>unclassified sequences</taxon>
        <taxon>metagenomes</taxon>
        <taxon>ecological metagenomes</taxon>
    </lineage>
</organism>
<sequence>MTCLPEAGFATGLTTTLGAGLGSDLAAAFTAGLAAFFTATLAAGALAAADFLTGGLTDIVTSSEPPIRPHRGDSRTIFAVTSPTNISAVLWDFGGVILSSPFEAFNRFEGQQGLPLDTIRRINATNPDDNAWAHFERSDISASQFDQAFADDAEALGFQIRGQQVLALLQGEIRPEMVRALDLVKMAGFKTACLTNNMVGGDGRNAQPENSRQADIELILKRFDAVIESSKVGCRKPEPRFYEIACEVLDVSASQCVFLDDLGINLKPAAAMGMQTIKVLGADKAIADLEKILGINLK</sequence>
<dbReference type="PANTHER" id="PTHR47829:SF1">
    <property type="entry name" value="HAD FAMILY PHOSPHATASE"/>
    <property type="match status" value="1"/>
</dbReference>
<dbReference type="SFLD" id="SFLDG01129">
    <property type="entry name" value="C1.5:_HAD__Beta-PGM__Phosphata"/>
    <property type="match status" value="1"/>
</dbReference>
<dbReference type="Gene3D" id="3.40.50.1000">
    <property type="entry name" value="HAD superfamily/HAD-like"/>
    <property type="match status" value="1"/>
</dbReference>
<keyword evidence="1" id="KW-0007">Acetylation</keyword>
<dbReference type="CDD" id="cd02603">
    <property type="entry name" value="HAD_sEH-N_like"/>
    <property type="match status" value="1"/>
</dbReference>
<protein>
    <submittedName>
        <fullName evidence="2">Unannotated protein</fullName>
    </submittedName>
</protein>